<gene>
    <name evidence="1" type="ORF">Tci_049673</name>
</gene>
<name>A0A6L2MZ66_TANCI</name>
<evidence type="ECO:0000313" key="1">
    <source>
        <dbReference type="EMBL" id="GEU77695.1"/>
    </source>
</evidence>
<protein>
    <submittedName>
        <fullName evidence="1">Uncharacterized protein</fullName>
    </submittedName>
</protein>
<proteinExistence type="predicted"/>
<comment type="caution">
    <text evidence="1">The sequence shown here is derived from an EMBL/GenBank/DDBJ whole genome shotgun (WGS) entry which is preliminary data.</text>
</comment>
<reference evidence="1" key="1">
    <citation type="journal article" date="2019" name="Sci. Rep.">
        <title>Draft genome of Tanacetum cinerariifolium, the natural source of mosquito coil.</title>
        <authorList>
            <person name="Yamashiro T."/>
            <person name="Shiraishi A."/>
            <person name="Satake H."/>
            <person name="Nakayama K."/>
        </authorList>
    </citation>
    <scope>NUCLEOTIDE SEQUENCE</scope>
</reference>
<organism evidence="1">
    <name type="scientific">Tanacetum cinerariifolium</name>
    <name type="common">Dalmatian daisy</name>
    <name type="synonym">Chrysanthemum cinerariifolium</name>
    <dbReference type="NCBI Taxonomy" id="118510"/>
    <lineage>
        <taxon>Eukaryota</taxon>
        <taxon>Viridiplantae</taxon>
        <taxon>Streptophyta</taxon>
        <taxon>Embryophyta</taxon>
        <taxon>Tracheophyta</taxon>
        <taxon>Spermatophyta</taxon>
        <taxon>Magnoliopsida</taxon>
        <taxon>eudicotyledons</taxon>
        <taxon>Gunneridae</taxon>
        <taxon>Pentapetalae</taxon>
        <taxon>asterids</taxon>
        <taxon>campanulids</taxon>
        <taxon>Asterales</taxon>
        <taxon>Asteraceae</taxon>
        <taxon>Asteroideae</taxon>
        <taxon>Anthemideae</taxon>
        <taxon>Anthemidinae</taxon>
        <taxon>Tanacetum</taxon>
    </lineage>
</organism>
<dbReference type="EMBL" id="BKCJ010007527">
    <property type="protein sequence ID" value="GEU77695.1"/>
    <property type="molecule type" value="Genomic_DNA"/>
</dbReference>
<sequence>MHSYNNVSRRLKSALTKFAPDVNHLREWSKANRLKGYEEKVAGLMGLELQVSTLKKQGLVWKFLASDEYSRVQGELLSLAASTGFERGLSMHRTKDEFADVLKKMVNFIPGVDRDTRSKIVRVVVNVAYVPFVVASEQNEEQVNAMVDGSNLEMADATAVDSERISSVPTDVVVALFVGGKGDGSVPSSTIEDVVVPPSRV</sequence>
<accession>A0A6L2MZ66</accession>
<dbReference type="AlphaFoldDB" id="A0A6L2MZ66"/>